<proteinExistence type="predicted"/>
<keyword evidence="2" id="KW-1185">Reference proteome</keyword>
<dbReference type="RefSeq" id="WP_130937523.1">
    <property type="nucleotide sequence ID" value="NZ_BMEE01000002.1"/>
</dbReference>
<dbReference type="OrthoDB" id="1394667at2"/>
<evidence type="ECO:0000313" key="1">
    <source>
        <dbReference type="EMBL" id="TBN14402.1"/>
    </source>
</evidence>
<evidence type="ECO:0000313" key="2">
    <source>
        <dbReference type="Proteomes" id="UP000292372"/>
    </source>
</evidence>
<accession>A0A4Q9FP16</accession>
<dbReference type="EMBL" id="SIRS01000005">
    <property type="protein sequence ID" value="TBN14402.1"/>
    <property type="molecule type" value="Genomic_DNA"/>
</dbReference>
<name>A0A4Q9FP16_9FLAO</name>
<comment type="caution">
    <text evidence="1">The sequence shown here is derived from an EMBL/GenBank/DDBJ whole genome shotgun (WGS) entry which is preliminary data.</text>
</comment>
<gene>
    <name evidence="1" type="ORF">EYD46_12570</name>
</gene>
<sequence length="427" mass="49923">MEKEEKKKPKLVKRIRKFYAQLRNFGSTISNKEFREFKTLEYGNVRPEDLNDVERLKYLRNLDLAQTGYINSNLSKLIDYHKMKDQLIKTDMEVFRVGHIKIKEAENLISTIHLGFSDKIKGFKIASSKHENILKWKTLNLLELAQKISRLHPSSENALNFDHSFFYEDVKKTFTDNLENIVQVYANIVNSSFNSNKYFENGVKSLNPNILENPSEHIGKSFTFPVAYRGHQILRLTEGNDNYLVFQPFLEVIPASNTFHFTHDDIRQLYFESHIEKISKLKYDVVLGVKDGELFIGKNYNSSNQALKWYSFKDALDSKDFPSTVKYYLSKEVIDRKNFHLEKGAIELTNGGHTGYLKRHYGTNQWHFAQSYNGNSKDLSFRPIWDNFKSYIIQNFENDQNKNLALKIADQAITNNPLKEPKTEIKL</sequence>
<organism evidence="1 2">
    <name type="scientific">Hyunsoonleella pacifica</name>
    <dbReference type="NCBI Taxonomy" id="1080224"/>
    <lineage>
        <taxon>Bacteria</taxon>
        <taxon>Pseudomonadati</taxon>
        <taxon>Bacteroidota</taxon>
        <taxon>Flavobacteriia</taxon>
        <taxon>Flavobacteriales</taxon>
        <taxon>Flavobacteriaceae</taxon>
    </lineage>
</organism>
<protein>
    <submittedName>
        <fullName evidence="1">Uncharacterized protein</fullName>
    </submittedName>
</protein>
<dbReference type="AlphaFoldDB" id="A0A4Q9FP16"/>
<dbReference type="Proteomes" id="UP000292372">
    <property type="component" value="Unassembled WGS sequence"/>
</dbReference>
<reference evidence="1 2" key="1">
    <citation type="journal article" date="2015" name="Int. J. Syst. Evol. Microbiol.">
        <title>Hyunsoonleella pacifica sp. nov., isolated from seawater of South Pacific Gyre.</title>
        <authorList>
            <person name="Gao X."/>
            <person name="Zhang Z."/>
            <person name="Dai X."/>
            <person name="Zhang X.H."/>
        </authorList>
    </citation>
    <scope>NUCLEOTIDE SEQUENCE [LARGE SCALE GENOMIC DNA]</scope>
    <source>
        <strain evidence="1 2">SW033</strain>
    </source>
</reference>